<organism evidence="1 2">
    <name type="scientific">Trema orientale</name>
    <name type="common">Charcoal tree</name>
    <name type="synonym">Celtis orientalis</name>
    <dbReference type="NCBI Taxonomy" id="63057"/>
    <lineage>
        <taxon>Eukaryota</taxon>
        <taxon>Viridiplantae</taxon>
        <taxon>Streptophyta</taxon>
        <taxon>Embryophyta</taxon>
        <taxon>Tracheophyta</taxon>
        <taxon>Spermatophyta</taxon>
        <taxon>Magnoliopsida</taxon>
        <taxon>eudicotyledons</taxon>
        <taxon>Gunneridae</taxon>
        <taxon>Pentapetalae</taxon>
        <taxon>rosids</taxon>
        <taxon>fabids</taxon>
        <taxon>Rosales</taxon>
        <taxon>Cannabaceae</taxon>
        <taxon>Trema</taxon>
    </lineage>
</organism>
<evidence type="ECO:0000313" key="2">
    <source>
        <dbReference type="Proteomes" id="UP000237000"/>
    </source>
</evidence>
<dbReference type="Proteomes" id="UP000237000">
    <property type="component" value="Unassembled WGS sequence"/>
</dbReference>
<keyword evidence="2" id="KW-1185">Reference proteome</keyword>
<reference evidence="2" key="1">
    <citation type="submission" date="2016-06" db="EMBL/GenBank/DDBJ databases">
        <title>Parallel loss of symbiosis genes in relatives of nitrogen-fixing non-legume Parasponia.</title>
        <authorList>
            <person name="Van Velzen R."/>
            <person name="Holmer R."/>
            <person name="Bu F."/>
            <person name="Rutten L."/>
            <person name="Van Zeijl A."/>
            <person name="Liu W."/>
            <person name="Santuari L."/>
            <person name="Cao Q."/>
            <person name="Sharma T."/>
            <person name="Shen D."/>
            <person name="Roswanjaya Y."/>
            <person name="Wardhani T."/>
            <person name="Kalhor M.S."/>
            <person name="Jansen J."/>
            <person name="Van den Hoogen J."/>
            <person name="Gungor B."/>
            <person name="Hartog M."/>
            <person name="Hontelez J."/>
            <person name="Verver J."/>
            <person name="Yang W.-C."/>
            <person name="Schijlen E."/>
            <person name="Repin R."/>
            <person name="Schilthuizen M."/>
            <person name="Schranz E."/>
            <person name="Heidstra R."/>
            <person name="Miyata K."/>
            <person name="Fedorova E."/>
            <person name="Kohlen W."/>
            <person name="Bisseling T."/>
            <person name="Smit S."/>
            <person name="Geurts R."/>
        </authorList>
    </citation>
    <scope>NUCLEOTIDE SEQUENCE [LARGE SCALE GENOMIC DNA]</scope>
    <source>
        <strain evidence="2">cv. RG33-2</strain>
    </source>
</reference>
<dbReference type="AlphaFoldDB" id="A0A2P5EDA9"/>
<name>A0A2P5EDA9_TREOI</name>
<protein>
    <submittedName>
        <fullName evidence="1">Uncharacterized protein</fullName>
    </submittedName>
</protein>
<dbReference type="EMBL" id="JXTC01000177">
    <property type="protein sequence ID" value="PON83512.1"/>
    <property type="molecule type" value="Genomic_DNA"/>
</dbReference>
<proteinExistence type="predicted"/>
<gene>
    <name evidence="1" type="ORF">TorRG33x02_206670</name>
</gene>
<dbReference type="InParanoid" id="A0A2P5EDA9"/>
<accession>A0A2P5EDA9</accession>
<comment type="caution">
    <text evidence="1">The sequence shown here is derived from an EMBL/GenBank/DDBJ whole genome shotgun (WGS) entry which is preliminary data.</text>
</comment>
<evidence type="ECO:0000313" key="1">
    <source>
        <dbReference type="EMBL" id="PON83512.1"/>
    </source>
</evidence>
<sequence length="84" mass="9575">MAAEALLQITFDDFPLIWRLAQSLECPQLSPSSSSQKECLVDAERSGLSLHYCFAFEIQNWVGVFWPATQWEPPAYVCQSKTDF</sequence>